<keyword evidence="2" id="KW-1185">Reference proteome</keyword>
<dbReference type="WBParaSite" id="SSLN_0002042201-mRNA-1">
    <property type="protein sequence ID" value="SSLN_0002042201-mRNA-1"/>
    <property type="gene ID" value="SSLN_0002042201"/>
</dbReference>
<dbReference type="Proteomes" id="UP000275846">
    <property type="component" value="Unassembled WGS sequence"/>
</dbReference>
<reference evidence="3" key="1">
    <citation type="submission" date="2016-06" db="UniProtKB">
        <authorList>
            <consortium name="WormBaseParasite"/>
        </authorList>
    </citation>
    <scope>IDENTIFICATION</scope>
</reference>
<protein>
    <submittedName>
        <fullName evidence="3">SAP domain-containing protein</fullName>
    </submittedName>
</protein>
<evidence type="ECO:0000313" key="3">
    <source>
        <dbReference type="WBParaSite" id="SSLN_0002042201-mRNA-1"/>
    </source>
</evidence>
<sequence length="113" mass="12610">MSDKEVSKLCMASLWPEGVPELVTELRVHRLDDIVALGKIKCLKGHAADVQELVQELSGEGTTKELMEIQKELKQYELQELSSGEKVDVREYASLSMQLGRDVNVCKGGHILE</sequence>
<reference evidence="1 2" key="2">
    <citation type="submission" date="2018-11" db="EMBL/GenBank/DDBJ databases">
        <authorList>
            <consortium name="Pathogen Informatics"/>
        </authorList>
    </citation>
    <scope>NUCLEOTIDE SEQUENCE [LARGE SCALE GENOMIC DNA]</scope>
    <source>
        <strain evidence="1 2">NST_G2</strain>
    </source>
</reference>
<dbReference type="EMBL" id="UYSU01048743">
    <property type="protein sequence ID" value="VDM06076.1"/>
    <property type="molecule type" value="Genomic_DNA"/>
</dbReference>
<proteinExistence type="predicted"/>
<accession>A0A183TT92</accession>
<evidence type="ECO:0000313" key="1">
    <source>
        <dbReference type="EMBL" id="VDM06076.1"/>
    </source>
</evidence>
<organism evidence="3">
    <name type="scientific">Schistocephalus solidus</name>
    <name type="common">Tapeworm</name>
    <dbReference type="NCBI Taxonomy" id="70667"/>
    <lineage>
        <taxon>Eukaryota</taxon>
        <taxon>Metazoa</taxon>
        <taxon>Spiralia</taxon>
        <taxon>Lophotrochozoa</taxon>
        <taxon>Platyhelminthes</taxon>
        <taxon>Cestoda</taxon>
        <taxon>Eucestoda</taxon>
        <taxon>Diphyllobothriidea</taxon>
        <taxon>Diphyllobothriidae</taxon>
        <taxon>Schistocephalus</taxon>
    </lineage>
</organism>
<dbReference type="AlphaFoldDB" id="A0A183TT92"/>
<evidence type="ECO:0000313" key="2">
    <source>
        <dbReference type="Proteomes" id="UP000275846"/>
    </source>
</evidence>
<name>A0A183TT92_SCHSO</name>
<gene>
    <name evidence="1" type="ORF">SSLN_LOCUS19690</name>
</gene>